<evidence type="ECO:0000256" key="5">
    <source>
        <dbReference type="SAM" id="Phobius"/>
    </source>
</evidence>
<dbReference type="Pfam" id="PF07264">
    <property type="entry name" value="EI24"/>
    <property type="match status" value="1"/>
</dbReference>
<accession>A0A9W6N3U3</accession>
<feature type="transmembrane region" description="Helical" evidence="5">
    <location>
        <begin position="182"/>
        <end position="210"/>
    </location>
</feature>
<sequence>MLDSALMAARQMFTPEFRAVLIKSLGLTLLALALGWIGLQALIDHLLTLEPGYLRSGAQVVAGLGLAFGLLFLITPVTAAVAGLFLDDVAAVVERTHYPQDPPGVAPPALRGALMSARFGALVLAINVAMLPLLFFPGVNLVAWGLVNAYLLSREYFTLAALRFRPEAEAAALRRRHRGRVFVAGLAAAALAIVPFANLLTPLFATAFFVHLHKKIAALDARRLGASAAPERLGSS</sequence>
<dbReference type="AlphaFoldDB" id="A0A9W6N3U3"/>
<evidence type="ECO:0000313" key="7">
    <source>
        <dbReference type="Proteomes" id="UP001143364"/>
    </source>
</evidence>
<keyword evidence="3 5" id="KW-1133">Transmembrane helix</keyword>
<dbReference type="InterPro" id="IPR059112">
    <property type="entry name" value="CysZ/EI24"/>
</dbReference>
<comment type="subcellular location">
    <subcellularLocation>
        <location evidence="1">Membrane</location>
        <topology evidence="1">Multi-pass membrane protein</topology>
    </subcellularLocation>
</comment>
<keyword evidence="7" id="KW-1185">Reference proteome</keyword>
<comment type="caution">
    <text evidence="6">The sequence shown here is derived from an EMBL/GenBank/DDBJ whole genome shotgun (WGS) entry which is preliminary data.</text>
</comment>
<name>A0A9W6N3U3_9HYPH</name>
<keyword evidence="2 5" id="KW-0812">Transmembrane</keyword>
<reference evidence="6" key="2">
    <citation type="submission" date="2023-01" db="EMBL/GenBank/DDBJ databases">
        <authorList>
            <person name="Sun Q."/>
            <person name="Evtushenko L."/>
        </authorList>
    </citation>
    <scope>NUCLEOTIDE SEQUENCE</scope>
    <source>
        <strain evidence="6">VKM B-2555</strain>
    </source>
</reference>
<evidence type="ECO:0000313" key="6">
    <source>
        <dbReference type="EMBL" id="GLK76437.1"/>
    </source>
</evidence>
<proteinExistence type="predicted"/>
<dbReference type="RefSeq" id="WP_271204310.1">
    <property type="nucleotide sequence ID" value="NZ_BSFK01000007.1"/>
</dbReference>
<evidence type="ECO:0000256" key="4">
    <source>
        <dbReference type="ARBA" id="ARBA00023136"/>
    </source>
</evidence>
<dbReference type="NCBIfam" id="NF009407">
    <property type="entry name" value="PRK12768.1"/>
    <property type="match status" value="1"/>
</dbReference>
<feature type="transmembrane region" description="Helical" evidence="5">
    <location>
        <begin position="63"/>
        <end position="86"/>
    </location>
</feature>
<gene>
    <name evidence="6" type="ORF">GCM10008171_16910</name>
</gene>
<keyword evidence="4 5" id="KW-0472">Membrane</keyword>
<evidence type="ECO:0000256" key="1">
    <source>
        <dbReference type="ARBA" id="ARBA00004141"/>
    </source>
</evidence>
<organism evidence="6 7">
    <name type="scientific">Methylopila jiangsuensis</name>
    <dbReference type="NCBI Taxonomy" id="586230"/>
    <lineage>
        <taxon>Bacteria</taxon>
        <taxon>Pseudomonadati</taxon>
        <taxon>Pseudomonadota</taxon>
        <taxon>Alphaproteobacteria</taxon>
        <taxon>Hyphomicrobiales</taxon>
        <taxon>Methylopilaceae</taxon>
        <taxon>Methylopila</taxon>
    </lineage>
</organism>
<reference evidence="6" key="1">
    <citation type="journal article" date="2014" name="Int. J. Syst. Evol. Microbiol.">
        <title>Complete genome sequence of Corynebacterium casei LMG S-19264T (=DSM 44701T), isolated from a smear-ripened cheese.</title>
        <authorList>
            <consortium name="US DOE Joint Genome Institute (JGI-PGF)"/>
            <person name="Walter F."/>
            <person name="Albersmeier A."/>
            <person name="Kalinowski J."/>
            <person name="Ruckert C."/>
        </authorList>
    </citation>
    <scope>NUCLEOTIDE SEQUENCE</scope>
    <source>
        <strain evidence="6">VKM B-2555</strain>
    </source>
</reference>
<dbReference type="Proteomes" id="UP001143364">
    <property type="component" value="Unassembled WGS sequence"/>
</dbReference>
<evidence type="ECO:0000256" key="3">
    <source>
        <dbReference type="ARBA" id="ARBA00022989"/>
    </source>
</evidence>
<feature type="transmembrane region" description="Helical" evidence="5">
    <location>
        <begin position="119"/>
        <end position="136"/>
    </location>
</feature>
<feature type="transmembrane region" description="Helical" evidence="5">
    <location>
        <begin position="20"/>
        <end position="43"/>
    </location>
</feature>
<protein>
    <submittedName>
        <fullName evidence="6">Cysteine biosynthesis protein</fullName>
    </submittedName>
</protein>
<evidence type="ECO:0000256" key="2">
    <source>
        <dbReference type="ARBA" id="ARBA00022692"/>
    </source>
</evidence>
<dbReference type="EMBL" id="BSFK01000007">
    <property type="protein sequence ID" value="GLK76437.1"/>
    <property type="molecule type" value="Genomic_DNA"/>
</dbReference>